<keyword evidence="1" id="KW-0472">Membrane</keyword>
<dbReference type="PANTHER" id="PTHR31967:SF10">
    <property type="entry name" value="NUCLEOTIDE-DIPHOSPHO-SUGAR TRANSFERASE DOMAIN-CONTAINING PROTEIN"/>
    <property type="match status" value="1"/>
</dbReference>
<dbReference type="OrthoDB" id="5845882at2759"/>
<dbReference type="PANTHER" id="PTHR31967">
    <property type="entry name" value="GROUNDHOG (HEDGEHOG-LIKE FAMILY)-RELATED"/>
    <property type="match status" value="1"/>
</dbReference>
<reference evidence="3 4" key="1">
    <citation type="submission" date="2020-08" db="EMBL/GenBank/DDBJ databases">
        <authorList>
            <person name="Koutsovoulos G."/>
            <person name="Danchin GJ E."/>
        </authorList>
    </citation>
    <scope>NUCLEOTIDE SEQUENCE [LARGE SCALE GENOMIC DNA]</scope>
</reference>
<keyword evidence="1" id="KW-0812">Transmembrane</keyword>
<evidence type="ECO:0000259" key="2">
    <source>
        <dbReference type="Pfam" id="PF03407"/>
    </source>
</evidence>
<dbReference type="InterPro" id="IPR019825">
    <property type="entry name" value="Lectin_legB_Mn/Ca_BS"/>
</dbReference>
<accession>A0A6V7UGH0</accession>
<sequence>MMRQLRFRFIHLAILLISIFFYTKMRRVSKIQNFLTEQSKSLFNNQNELNDYREQFRKTLNNMNDSKTPAILLLNKYALNISLNFLCNLRKFPGAVDHIVAVVFDSYSHQILKESFTDIGGIVYWNIPALEEKFSSGDGRYQVFQYFRAKLVSLLTEVTDQFWMVQADTIWKENLFEIIDTESQEFINAGIIFDSEGSEGLLRYMIAGGYFFVRSANSTKKFFESAAEFLLNNFATDNNVMNRLCIQKAFGVECGQINYSIISNWRMTSTLKEHLEDSSSPPLFQFDGDDGSTDKFSKIKNEGYLFVDLTTKKCLPDNLNIKNQRHSSKNKLFLLSFIHNIFEFFYFQFPSIKYFLLTDLFPYYAAYFFI</sequence>
<dbReference type="EMBL" id="CAJEWN010000066">
    <property type="protein sequence ID" value="CAD2157573.1"/>
    <property type="molecule type" value="Genomic_DNA"/>
</dbReference>
<evidence type="ECO:0000256" key="1">
    <source>
        <dbReference type="SAM" id="Phobius"/>
    </source>
</evidence>
<feature type="domain" description="Nucleotide-diphospho-sugar transferase" evidence="2">
    <location>
        <begin position="95"/>
        <end position="296"/>
    </location>
</feature>
<dbReference type="PROSITE" id="PS00307">
    <property type="entry name" value="LECTIN_LEGUME_BETA"/>
    <property type="match status" value="1"/>
</dbReference>
<dbReference type="AlphaFoldDB" id="A0A6V7UGH0"/>
<dbReference type="Pfam" id="PF03407">
    <property type="entry name" value="Nucleotid_trans"/>
    <property type="match status" value="1"/>
</dbReference>
<feature type="transmembrane region" description="Helical" evidence="1">
    <location>
        <begin position="6"/>
        <end position="23"/>
    </location>
</feature>
<organism evidence="3 4">
    <name type="scientific">Meloidogyne enterolobii</name>
    <name type="common">Root-knot nematode worm</name>
    <name type="synonym">Meloidogyne mayaguensis</name>
    <dbReference type="NCBI Taxonomy" id="390850"/>
    <lineage>
        <taxon>Eukaryota</taxon>
        <taxon>Metazoa</taxon>
        <taxon>Ecdysozoa</taxon>
        <taxon>Nematoda</taxon>
        <taxon>Chromadorea</taxon>
        <taxon>Rhabditida</taxon>
        <taxon>Tylenchina</taxon>
        <taxon>Tylenchomorpha</taxon>
        <taxon>Tylenchoidea</taxon>
        <taxon>Meloidogynidae</taxon>
        <taxon>Meloidogyninae</taxon>
        <taxon>Meloidogyne</taxon>
    </lineage>
</organism>
<proteinExistence type="predicted"/>
<dbReference type="Proteomes" id="UP000580250">
    <property type="component" value="Unassembled WGS sequence"/>
</dbReference>
<comment type="caution">
    <text evidence="3">The sequence shown here is derived from an EMBL/GenBank/DDBJ whole genome shotgun (WGS) entry which is preliminary data.</text>
</comment>
<evidence type="ECO:0000313" key="4">
    <source>
        <dbReference type="Proteomes" id="UP000580250"/>
    </source>
</evidence>
<keyword evidence="1" id="KW-1133">Transmembrane helix</keyword>
<protein>
    <recommendedName>
        <fullName evidence="2">Nucleotide-diphospho-sugar transferase domain-containing protein</fullName>
    </recommendedName>
</protein>
<dbReference type="InterPro" id="IPR005069">
    <property type="entry name" value="Nucl-diP-sugar_transferase"/>
</dbReference>
<name>A0A6V7UGH0_MELEN</name>
<evidence type="ECO:0000313" key="3">
    <source>
        <dbReference type="EMBL" id="CAD2157573.1"/>
    </source>
</evidence>
<gene>
    <name evidence="3" type="ORF">MENT_LOCUS12697</name>
</gene>